<keyword evidence="2" id="KW-0169">Cobalamin biosynthesis</keyword>
<dbReference type="Proteomes" id="UP000285908">
    <property type="component" value="Unassembled WGS sequence"/>
</dbReference>
<evidence type="ECO:0000256" key="2">
    <source>
        <dbReference type="ARBA" id="ARBA00022573"/>
    </source>
</evidence>
<dbReference type="PANTHER" id="PTHR36925:SF1">
    <property type="entry name" value="COBALT-PRECORRIN-6A REDUCTASE"/>
    <property type="match status" value="1"/>
</dbReference>
<sequence length="245" mass="25143">MPGPVLLLAGTAEARALARALAARDIAAVASLAGVTEDPAALALPTRRGGFGGAAGFAAYLDAERIHAIIDATHPFATHISQRTALIAAERGLPCLRLLRPEWRPGVGDRWHEVADVAGAAAVIPPGARVFAALGRQALPALAALPGRRLYLRQIARPDTPFPYDGDYVLGRPGATAGEEAALFARLGIDWVLTKNAGGAASAAKLAAARDMALPVAMIRRPTLPAGPGVGTVADALAWIEGVGE</sequence>
<evidence type="ECO:0000256" key="1">
    <source>
        <dbReference type="ARBA" id="ARBA00004953"/>
    </source>
</evidence>
<organism evidence="4 5">
    <name type="scientific">Mesobaculum littorinae</name>
    <dbReference type="NCBI Taxonomy" id="2486419"/>
    <lineage>
        <taxon>Bacteria</taxon>
        <taxon>Pseudomonadati</taxon>
        <taxon>Pseudomonadota</taxon>
        <taxon>Alphaproteobacteria</taxon>
        <taxon>Rhodobacterales</taxon>
        <taxon>Roseobacteraceae</taxon>
        <taxon>Mesobaculum</taxon>
    </lineage>
</organism>
<evidence type="ECO:0000256" key="3">
    <source>
        <dbReference type="ARBA" id="ARBA00023002"/>
    </source>
</evidence>
<evidence type="ECO:0000313" key="4">
    <source>
        <dbReference type="EMBL" id="RVW00034.1"/>
    </source>
</evidence>
<keyword evidence="5" id="KW-1185">Reference proteome</keyword>
<reference evidence="4 5" key="1">
    <citation type="submission" date="2018-11" db="EMBL/GenBank/DDBJ databases">
        <title>Mesobaculum littorinae gen. nov., sp. nov., isolated from Littorina scabra that represents a novel genus of the order Rhodobacteraceae.</title>
        <authorList>
            <person name="Li F."/>
        </authorList>
    </citation>
    <scope>NUCLEOTIDE SEQUENCE [LARGE SCALE GENOMIC DNA]</scope>
    <source>
        <strain evidence="4 5">M0103</strain>
    </source>
</reference>
<dbReference type="InterPro" id="IPR003723">
    <property type="entry name" value="Precorrin-6x_reduct"/>
</dbReference>
<dbReference type="GO" id="GO:0009236">
    <property type="term" value="P:cobalamin biosynthetic process"/>
    <property type="evidence" value="ECO:0007669"/>
    <property type="project" value="UniProtKB-UniPathway"/>
</dbReference>
<protein>
    <submittedName>
        <fullName evidence="4">Cobalt-precorrin-6A reductase</fullName>
        <ecNumber evidence="4">1.3.1.106</ecNumber>
    </submittedName>
</protein>
<dbReference type="AlphaFoldDB" id="A0A438AMH2"/>
<dbReference type="PROSITE" id="PS51014">
    <property type="entry name" value="COBK_CBIJ"/>
    <property type="match status" value="1"/>
</dbReference>
<name>A0A438AMH2_9RHOB</name>
<dbReference type="EMBL" id="RQXX01000001">
    <property type="protein sequence ID" value="RVW00034.1"/>
    <property type="molecule type" value="Genomic_DNA"/>
</dbReference>
<dbReference type="NCBIfam" id="NF005968">
    <property type="entry name" value="PRK08057.1-2"/>
    <property type="match status" value="1"/>
</dbReference>
<dbReference type="EC" id="1.3.1.106" evidence="4"/>
<gene>
    <name evidence="4" type="ORF">EKE94_04150</name>
</gene>
<dbReference type="PANTHER" id="PTHR36925">
    <property type="entry name" value="COBALT-PRECORRIN-6A REDUCTASE"/>
    <property type="match status" value="1"/>
</dbReference>
<evidence type="ECO:0000313" key="5">
    <source>
        <dbReference type="Proteomes" id="UP000285908"/>
    </source>
</evidence>
<proteinExistence type="predicted"/>
<accession>A0A438AMH2</accession>
<dbReference type="Pfam" id="PF02571">
    <property type="entry name" value="CbiJ"/>
    <property type="match status" value="1"/>
</dbReference>
<dbReference type="UniPathway" id="UPA00148"/>
<dbReference type="OrthoDB" id="5183775at2"/>
<comment type="caution">
    <text evidence="4">The sequence shown here is derived from an EMBL/GenBank/DDBJ whole genome shotgun (WGS) entry which is preliminary data.</text>
</comment>
<comment type="pathway">
    <text evidence="1">Cofactor biosynthesis; adenosylcobalamin biosynthesis.</text>
</comment>
<keyword evidence="3 4" id="KW-0560">Oxidoreductase</keyword>
<dbReference type="GO" id="GO:0016994">
    <property type="term" value="F:precorrin-6A reductase activity"/>
    <property type="evidence" value="ECO:0007669"/>
    <property type="project" value="InterPro"/>
</dbReference>